<dbReference type="Pfam" id="PF02738">
    <property type="entry name" value="MoCoBD_1"/>
    <property type="match status" value="1"/>
</dbReference>
<keyword evidence="2" id="KW-0560">Oxidoreductase</keyword>
<dbReference type="InterPro" id="IPR037165">
    <property type="entry name" value="AldOxase/xan_DH_Mopterin-bd_sf"/>
</dbReference>
<dbReference type="InterPro" id="IPR016208">
    <property type="entry name" value="Ald_Oxase/xanthine_DH-like"/>
</dbReference>
<sequence>MSENDMSEIQAPRPMPAPLDRVDGVAKVTGQARYCGDHPSPGLLHAVLVTSTVAAGDIEEMDVGMAQSMPGVHCILTPFNAPRLPEGGRASAGQMPAGRTLTLLQDTTVYYNNQPIGVVVADTLVRALEAARHVRVRYRQRPAVLDFNQARQNAYAPEKAKDEPADTVRGDVEAGLRDAAATVDAVYTTPLQHHNPMEPHATVAAWDGNLLTLYDSTQYVYGVRQTVAKALGIPLETVRVICPYVGGGFGGKGSVWSHVVLAAMAARHTGRAVRLTLERPQMFGEAGARPHTEQRMVLAANADGTLRAMRHASLSSTSFLEDWLEPTAMPTRMLYRSDALETQHRLLKLNMGTPTFMRAPGDASGSFALESALDELAWELGIDPIELRLRNDTAIDLGRGLPFSSRPLRDCFRLGAERFGWSRPALMPGAMRDGDKLVGMGVATATYPAMRQRGSAVVSLLPDGTLWVRSGTQDLGTGTYTMMARVAADAFGLPAHHVRAELGDTQYPEAPISGGSQSVASVAPAVQQAAGAVRDMLIERLVGDPASPLYGAAASDVDITQGTAYCRSAPHRRETVVEAARRQRAQTLTASATTEPGDEKERYSMHSFGAVFAEVEVDADLGEVRVRRMLGNYAVGRLLSPKTGCSQLYGGLVWGIGFALHERSDIDPQCGRIVNANLAEYHVPVNADVGEIEVLLVNDDDRQFNPLGARGVGEIGIVGAVAAIANAVFHATGRRIRDLPITPDKVLG</sequence>
<feature type="domain" description="Aldehyde oxidase/xanthine dehydrogenase a/b hammerhead" evidence="4">
    <location>
        <begin position="29"/>
        <end position="142"/>
    </location>
</feature>
<keyword evidence="1" id="KW-0500">Molybdenum</keyword>
<evidence type="ECO:0000313" key="5">
    <source>
        <dbReference type="EMBL" id="TWG81091.1"/>
    </source>
</evidence>
<dbReference type="Pfam" id="PF01315">
    <property type="entry name" value="Ald_Xan_dh_C"/>
    <property type="match status" value="1"/>
</dbReference>
<dbReference type="Proteomes" id="UP000318141">
    <property type="component" value="Unassembled WGS sequence"/>
</dbReference>
<dbReference type="SMART" id="SM01008">
    <property type="entry name" value="Ald_Xan_dh_C"/>
    <property type="match status" value="1"/>
</dbReference>
<dbReference type="InterPro" id="IPR046867">
    <property type="entry name" value="AldOxase/xan_DH_MoCoBD2"/>
</dbReference>
<dbReference type="GO" id="GO:0005506">
    <property type="term" value="F:iron ion binding"/>
    <property type="evidence" value="ECO:0007669"/>
    <property type="project" value="InterPro"/>
</dbReference>
<gene>
    <name evidence="5" type="ORF">L602_004600000130</name>
</gene>
<dbReference type="InterPro" id="IPR008274">
    <property type="entry name" value="AldOxase/xan_DH_MoCoBD1"/>
</dbReference>
<evidence type="ECO:0000313" key="6">
    <source>
        <dbReference type="Proteomes" id="UP000318141"/>
    </source>
</evidence>
<accession>A0A562B7B1</accession>
<organism evidence="5 6">
    <name type="scientific">Cupriavidus gilardii J11</name>
    <dbReference type="NCBI Taxonomy" id="936133"/>
    <lineage>
        <taxon>Bacteria</taxon>
        <taxon>Pseudomonadati</taxon>
        <taxon>Pseudomonadota</taxon>
        <taxon>Betaproteobacteria</taxon>
        <taxon>Burkholderiales</taxon>
        <taxon>Burkholderiaceae</taxon>
        <taxon>Cupriavidus</taxon>
    </lineage>
</organism>
<dbReference type="SUPFAM" id="SSF54665">
    <property type="entry name" value="CO dehydrogenase molybdoprotein N-domain-like"/>
    <property type="match status" value="1"/>
</dbReference>
<dbReference type="InterPro" id="IPR000674">
    <property type="entry name" value="Ald_Oxase/Xan_DH_a/b"/>
</dbReference>
<dbReference type="GO" id="GO:0016491">
    <property type="term" value="F:oxidoreductase activity"/>
    <property type="evidence" value="ECO:0007669"/>
    <property type="project" value="UniProtKB-KW"/>
</dbReference>
<evidence type="ECO:0000256" key="2">
    <source>
        <dbReference type="ARBA" id="ARBA00023002"/>
    </source>
</evidence>
<dbReference type="EMBL" id="VLJN01000041">
    <property type="protein sequence ID" value="TWG81091.1"/>
    <property type="molecule type" value="Genomic_DNA"/>
</dbReference>
<evidence type="ECO:0000256" key="3">
    <source>
        <dbReference type="SAM" id="MobiDB-lite"/>
    </source>
</evidence>
<dbReference type="PANTHER" id="PTHR11908">
    <property type="entry name" value="XANTHINE DEHYDROGENASE"/>
    <property type="match status" value="1"/>
</dbReference>
<dbReference type="Gene3D" id="3.30.365.10">
    <property type="entry name" value="Aldehyde oxidase/xanthine dehydrogenase, molybdopterin binding domain"/>
    <property type="match status" value="4"/>
</dbReference>
<keyword evidence="6" id="KW-1185">Reference proteome</keyword>
<proteinExistence type="predicted"/>
<protein>
    <submittedName>
        <fullName evidence="5">Xanthine dehydrogenase YagR molybdenum-binding subunit</fullName>
    </submittedName>
</protein>
<dbReference type="Gene3D" id="3.90.1170.50">
    <property type="entry name" value="Aldehyde oxidase/xanthine dehydrogenase, a/b hammerhead"/>
    <property type="match status" value="1"/>
</dbReference>
<name>A0A562B7B1_9BURK</name>
<dbReference type="SUPFAM" id="SSF56003">
    <property type="entry name" value="Molybdenum cofactor-binding domain"/>
    <property type="match status" value="1"/>
</dbReference>
<dbReference type="Pfam" id="PF20256">
    <property type="entry name" value="MoCoBD_2"/>
    <property type="match status" value="1"/>
</dbReference>
<feature type="region of interest" description="Disordered" evidence="3">
    <location>
        <begin position="1"/>
        <end position="20"/>
    </location>
</feature>
<dbReference type="InterPro" id="IPR036856">
    <property type="entry name" value="Ald_Oxase/Xan_DH_a/b_sf"/>
</dbReference>
<comment type="caution">
    <text evidence="5">The sequence shown here is derived from an EMBL/GenBank/DDBJ whole genome shotgun (WGS) entry which is preliminary data.</text>
</comment>
<dbReference type="AlphaFoldDB" id="A0A562B7B1"/>
<evidence type="ECO:0000256" key="1">
    <source>
        <dbReference type="ARBA" id="ARBA00022505"/>
    </source>
</evidence>
<evidence type="ECO:0000259" key="4">
    <source>
        <dbReference type="SMART" id="SM01008"/>
    </source>
</evidence>
<dbReference type="PANTHER" id="PTHR11908:SF132">
    <property type="entry name" value="ALDEHYDE OXIDASE 1-RELATED"/>
    <property type="match status" value="1"/>
</dbReference>
<reference evidence="5 6" key="1">
    <citation type="submission" date="2019-07" db="EMBL/GenBank/DDBJ databases">
        <title>Genome sequencing of lignin-degrading bacterial isolates.</title>
        <authorList>
            <person name="Gladden J."/>
        </authorList>
    </citation>
    <scope>NUCLEOTIDE SEQUENCE [LARGE SCALE GENOMIC DNA]</scope>
    <source>
        <strain evidence="5 6">J11</strain>
    </source>
</reference>